<dbReference type="Pfam" id="PF06271">
    <property type="entry name" value="RDD"/>
    <property type="match status" value="1"/>
</dbReference>
<feature type="transmembrane region" description="Helical" evidence="6">
    <location>
        <begin position="104"/>
        <end position="123"/>
    </location>
</feature>
<feature type="transmembrane region" description="Helical" evidence="6">
    <location>
        <begin position="47"/>
        <end position="68"/>
    </location>
</feature>
<sequence length="143" mass="16214">MEYAGFWRRFVAFIIDYIIVLIPLKIIQAVFFPINPSNDQILATGRIFHSIVMINIIGIMINWLYFALMESSSKQATLGKMIIGLYVTDLEGNKISFARATGRYFAKFLSALILCIGFMMAGWTKEKQALHDIIAGTLVLRDN</sequence>
<organism evidence="8 9">
    <name type="scientific">Aceticella autotrophica</name>
    <dbReference type="NCBI Taxonomy" id="2755338"/>
    <lineage>
        <taxon>Bacteria</taxon>
        <taxon>Bacillati</taxon>
        <taxon>Bacillota</taxon>
        <taxon>Clostridia</taxon>
        <taxon>Thermoanaerobacterales</taxon>
        <taxon>Thermoanaerobacteraceae</taxon>
        <taxon>Aceticella</taxon>
    </lineage>
</organism>
<gene>
    <name evidence="8" type="ORF">ACETAC_01305</name>
</gene>
<comment type="subcellular location">
    <subcellularLocation>
        <location evidence="1">Cell membrane</location>
        <topology evidence="1">Multi-pass membrane protein</topology>
    </subcellularLocation>
</comment>
<name>A0A975GAW6_9THEO</name>
<dbReference type="InterPro" id="IPR010432">
    <property type="entry name" value="RDD"/>
</dbReference>
<dbReference type="RefSeq" id="WP_284680283.1">
    <property type="nucleotide sequence ID" value="NZ_CP060096.1"/>
</dbReference>
<keyword evidence="3 6" id="KW-0812">Transmembrane</keyword>
<dbReference type="PANTHER" id="PTHR36115:SF9">
    <property type="entry name" value="LMO1584 PROTEIN"/>
    <property type="match status" value="1"/>
</dbReference>
<keyword evidence="4 6" id="KW-1133">Transmembrane helix</keyword>
<dbReference type="KEGG" id="aaut:ACETAC_01305"/>
<dbReference type="EMBL" id="CP060096">
    <property type="protein sequence ID" value="QSZ27581.1"/>
    <property type="molecule type" value="Genomic_DNA"/>
</dbReference>
<keyword evidence="2" id="KW-1003">Cell membrane</keyword>
<evidence type="ECO:0000256" key="5">
    <source>
        <dbReference type="ARBA" id="ARBA00023136"/>
    </source>
</evidence>
<dbReference type="GO" id="GO:0005886">
    <property type="term" value="C:plasma membrane"/>
    <property type="evidence" value="ECO:0007669"/>
    <property type="project" value="UniProtKB-SubCell"/>
</dbReference>
<evidence type="ECO:0000256" key="2">
    <source>
        <dbReference type="ARBA" id="ARBA00022475"/>
    </source>
</evidence>
<reference evidence="8" key="1">
    <citation type="submission" date="2020-08" db="EMBL/GenBank/DDBJ databases">
        <title>Genomic insights into the carbon and energy metabolism of the first obligate autotrophic acetogenic bacterium Aceticella autotrophica gen. nov., sp. nov.</title>
        <authorList>
            <person name="Toshchakov S.V."/>
            <person name="Elcheninov A.G."/>
            <person name="Kublanov I.V."/>
            <person name="Frolov E.N."/>
            <person name="Lebedinsky A.V."/>
        </authorList>
    </citation>
    <scope>NUCLEOTIDE SEQUENCE</scope>
    <source>
        <strain evidence="8">3443-3Ac</strain>
    </source>
</reference>
<dbReference type="Proteomes" id="UP000671913">
    <property type="component" value="Chromosome"/>
</dbReference>
<dbReference type="PANTHER" id="PTHR36115">
    <property type="entry name" value="PROLINE-RICH ANTIGEN HOMOLOG-RELATED"/>
    <property type="match status" value="1"/>
</dbReference>
<keyword evidence="9" id="KW-1185">Reference proteome</keyword>
<feature type="transmembrane region" description="Helical" evidence="6">
    <location>
        <begin position="12"/>
        <end position="35"/>
    </location>
</feature>
<evidence type="ECO:0000313" key="8">
    <source>
        <dbReference type="EMBL" id="QSZ27581.1"/>
    </source>
</evidence>
<dbReference type="InterPro" id="IPR051791">
    <property type="entry name" value="Pra-immunoreactive"/>
</dbReference>
<feature type="domain" description="RDD" evidence="7">
    <location>
        <begin position="3"/>
        <end position="136"/>
    </location>
</feature>
<evidence type="ECO:0000256" key="4">
    <source>
        <dbReference type="ARBA" id="ARBA00022989"/>
    </source>
</evidence>
<proteinExistence type="predicted"/>
<dbReference type="AlphaFoldDB" id="A0A975GAW6"/>
<protein>
    <submittedName>
        <fullName evidence="8">RDD family protein</fullName>
    </submittedName>
</protein>
<evidence type="ECO:0000256" key="1">
    <source>
        <dbReference type="ARBA" id="ARBA00004651"/>
    </source>
</evidence>
<accession>A0A975GAW6</accession>
<evidence type="ECO:0000256" key="3">
    <source>
        <dbReference type="ARBA" id="ARBA00022692"/>
    </source>
</evidence>
<keyword evidence="5 6" id="KW-0472">Membrane</keyword>
<evidence type="ECO:0000313" key="9">
    <source>
        <dbReference type="Proteomes" id="UP000671913"/>
    </source>
</evidence>
<evidence type="ECO:0000259" key="7">
    <source>
        <dbReference type="Pfam" id="PF06271"/>
    </source>
</evidence>
<evidence type="ECO:0000256" key="6">
    <source>
        <dbReference type="SAM" id="Phobius"/>
    </source>
</evidence>